<reference evidence="2" key="1">
    <citation type="journal article" date="2020" name="Nature">
        <title>Giant virus diversity and host interactions through global metagenomics.</title>
        <authorList>
            <person name="Schulz F."/>
            <person name="Roux S."/>
            <person name="Paez-Espino D."/>
            <person name="Jungbluth S."/>
            <person name="Walsh D.A."/>
            <person name="Denef V.J."/>
            <person name="McMahon K.D."/>
            <person name="Konstantinidis K.T."/>
            <person name="Eloe-Fadrosh E.A."/>
            <person name="Kyrpides N.C."/>
            <person name="Woyke T."/>
        </authorList>
    </citation>
    <scope>NUCLEOTIDE SEQUENCE</scope>
    <source>
        <strain evidence="2">GVMAG-M-3300020182-33</strain>
    </source>
</reference>
<protein>
    <submittedName>
        <fullName evidence="2">Uncharacterized protein</fullName>
    </submittedName>
</protein>
<evidence type="ECO:0000256" key="1">
    <source>
        <dbReference type="SAM" id="MobiDB-lite"/>
    </source>
</evidence>
<name>A0A6C0C0J0_9ZZZZ</name>
<evidence type="ECO:0000313" key="2">
    <source>
        <dbReference type="EMBL" id="QHS97890.1"/>
    </source>
</evidence>
<dbReference type="AlphaFoldDB" id="A0A6C0C0J0"/>
<accession>A0A6C0C0J0</accession>
<feature type="region of interest" description="Disordered" evidence="1">
    <location>
        <begin position="72"/>
        <end position="96"/>
    </location>
</feature>
<feature type="compositionally biased region" description="Basic and acidic residues" evidence="1">
    <location>
        <begin position="83"/>
        <end position="96"/>
    </location>
</feature>
<sequence length="96" mass="11353">MHLAEHCAYLHNLLLAWEKRVHQELGYFPDDFQVSCRSYVSAYLKKIEDELQQELRAVRETRTDTEKMLKFHSKAGGTLTEQRTLHDRENRSSCLT</sequence>
<dbReference type="EMBL" id="MN739307">
    <property type="protein sequence ID" value="QHS97890.1"/>
    <property type="molecule type" value="Genomic_DNA"/>
</dbReference>
<proteinExistence type="predicted"/>
<organism evidence="2">
    <name type="scientific">viral metagenome</name>
    <dbReference type="NCBI Taxonomy" id="1070528"/>
    <lineage>
        <taxon>unclassified sequences</taxon>
        <taxon>metagenomes</taxon>
        <taxon>organismal metagenomes</taxon>
    </lineage>
</organism>